<dbReference type="RefSeq" id="WP_134756968.1">
    <property type="nucleotide sequence ID" value="NZ_MYFO02000024.1"/>
</dbReference>
<reference evidence="1 2" key="1">
    <citation type="submission" date="2017-03" db="EMBL/GenBank/DDBJ databases">
        <title>Isolation of Levoglucosan Utilizing Bacteria.</title>
        <authorList>
            <person name="Arya A.S."/>
        </authorList>
    </citation>
    <scope>NUCLEOTIDE SEQUENCE [LARGE SCALE GENOMIC DNA]</scope>
    <source>
        <strain evidence="1 2">MEC069</strain>
    </source>
</reference>
<protein>
    <submittedName>
        <fullName evidence="1">Uncharacterized protein</fullName>
    </submittedName>
</protein>
<evidence type="ECO:0000313" key="1">
    <source>
        <dbReference type="EMBL" id="TFE83632.1"/>
    </source>
</evidence>
<gene>
    <name evidence="1" type="ORF">B5M42_22380</name>
</gene>
<dbReference type="Proteomes" id="UP000298246">
    <property type="component" value="Unassembled WGS sequence"/>
</dbReference>
<keyword evidence="2" id="KW-1185">Reference proteome</keyword>
<evidence type="ECO:0000313" key="2">
    <source>
        <dbReference type="Proteomes" id="UP000298246"/>
    </source>
</evidence>
<sequence>MPIITKKFIETTLQNQIDFDDNFMGRLEELVTEPDFIDEVASVYREHLNKITKDSIFKYIHFLDMIIIGMDTVIPQIYNTLLIMLFKPYSRNVSIPYRIINLMQAVRPEGHSVYKDIFKKVDASDLNSLKSGLFALYGTLEVKDIPISILEDFANKVLQFLKANSGRSVLKKESRDLLALLELHNSNLLNRFNDYWQK</sequence>
<proteinExistence type="predicted"/>
<name>A0A4Y8PS56_9BACL</name>
<dbReference type="AlphaFoldDB" id="A0A4Y8PS56"/>
<organism evidence="1 2">
    <name type="scientific">Paenibacillus athensensis</name>
    <dbReference type="NCBI Taxonomy" id="1967502"/>
    <lineage>
        <taxon>Bacteria</taxon>
        <taxon>Bacillati</taxon>
        <taxon>Bacillota</taxon>
        <taxon>Bacilli</taxon>
        <taxon>Bacillales</taxon>
        <taxon>Paenibacillaceae</taxon>
        <taxon>Paenibacillus</taxon>
    </lineage>
</organism>
<comment type="caution">
    <text evidence="1">The sequence shown here is derived from an EMBL/GenBank/DDBJ whole genome shotgun (WGS) entry which is preliminary data.</text>
</comment>
<accession>A0A4Y8PS56</accession>
<dbReference type="OrthoDB" id="9939198at2"/>
<dbReference type="EMBL" id="MYFO01000045">
    <property type="protein sequence ID" value="TFE83632.1"/>
    <property type="molecule type" value="Genomic_DNA"/>
</dbReference>